<dbReference type="PANTHER" id="PTHR43478">
    <property type="entry name" value="NA+/H+ ANTIPORTER-RELATED"/>
    <property type="match status" value="1"/>
</dbReference>
<feature type="transmembrane region" description="Helical" evidence="6">
    <location>
        <begin position="301"/>
        <end position="325"/>
    </location>
</feature>
<feature type="transmembrane region" description="Helical" evidence="6">
    <location>
        <begin position="373"/>
        <end position="394"/>
    </location>
</feature>
<gene>
    <name evidence="9" type="ORF">CRI94_05220</name>
</gene>
<protein>
    <submittedName>
        <fullName evidence="9">Sodium:proton antiporter</fullName>
    </submittedName>
</protein>
<dbReference type="InterPro" id="IPR018461">
    <property type="entry name" value="Na/H_Antiport_NhaC-like_C"/>
</dbReference>
<dbReference type="Proteomes" id="UP000220102">
    <property type="component" value="Unassembled WGS sequence"/>
</dbReference>
<evidence type="ECO:0000256" key="2">
    <source>
        <dbReference type="ARBA" id="ARBA00022475"/>
    </source>
</evidence>
<comment type="caution">
    <text evidence="9">The sequence shown here is derived from an EMBL/GenBank/DDBJ whole genome shotgun (WGS) entry which is preliminary data.</text>
</comment>
<dbReference type="AlphaFoldDB" id="A0A2A8D1A5"/>
<keyword evidence="2" id="KW-1003">Cell membrane</keyword>
<feature type="transmembrane region" description="Helical" evidence="6">
    <location>
        <begin position="138"/>
        <end position="158"/>
    </location>
</feature>
<feature type="transmembrane region" description="Helical" evidence="6">
    <location>
        <begin position="258"/>
        <end position="281"/>
    </location>
</feature>
<comment type="subcellular location">
    <subcellularLocation>
        <location evidence="1">Cell membrane</location>
        <topology evidence="1">Multi-pass membrane protein</topology>
    </subcellularLocation>
</comment>
<dbReference type="PANTHER" id="PTHR43478:SF1">
    <property type="entry name" value="NA+_H+ ANTIPORTER NHAC-LIKE C-TERMINAL DOMAIN-CONTAINING PROTEIN"/>
    <property type="match status" value="1"/>
</dbReference>
<feature type="domain" description="Na+/H+ antiporter NhaC-like C-terminal" evidence="8">
    <location>
        <begin position="270"/>
        <end position="601"/>
    </location>
</feature>
<dbReference type="EMBL" id="PDEQ01000002">
    <property type="protein sequence ID" value="PEN14428.1"/>
    <property type="molecule type" value="Genomic_DNA"/>
</dbReference>
<name>A0A2A8D1A5_9BACT</name>
<feature type="transmembrane region" description="Helical" evidence="6">
    <location>
        <begin position="450"/>
        <end position="471"/>
    </location>
</feature>
<feature type="transmembrane region" description="Helical" evidence="6">
    <location>
        <begin position="112"/>
        <end position="131"/>
    </location>
</feature>
<sequence>MHLSRYLAVVLLALLGLGLTSPAIAGQENPEAEITAPSLILTGVAFDVTVDAPGDSAGLQVRLGEETFSLEQAEEEPQWRGEGLKVPSSGAVEISVINGQGAVLAETTSRALPGWISILPPLLAIAIALAFKRVVPALFFGVFVGAVLAVEVSLGGVAQGLLDTMQVYVLQALADEGHSSIILFSLMIGGMVGIISKNGGTLGIVDRITSYASDSRRGQVVTGLLGLGIFFDDYANTLVVGNTMRPVTDKLRISREKLAYIVDSTAAPVACLAFVTTWIGYEVGIVGTAVANIEGLTMSAYSIFLNSILYSFYPLLALYFVFVVANSKRDFGPMARAERRARQTGQVLASGANVDEAAGEGEELKPKDGTPRFAYNAIIPVIVLVVSVLGGLYYTGLQAVSNPETATLSQIIGEADSYKALMWGSLLGVLVAAALSVGQRILTLEETVEAWYSGLKSMLFAMIILVLAWALSEITAVLHTAEYLTSVLGDWLPAGAVPAVVFLLAAATAFATGSSWGTMGILMPLVVPLTWAVLAANGMNDPAHYHILYSSVSCVLAGSVWGDHCSPISDTTILSSMASGCDHIDHVRTQLPYAMSVGLVALLVGTLPAGFGLPWWVGLVLGMAILSGLLRVFGEEVDIADPDIEPARVASS</sequence>
<keyword evidence="3 6" id="KW-0812">Transmembrane</keyword>
<dbReference type="RefSeq" id="WP_098074608.1">
    <property type="nucleotide sequence ID" value="NZ_PDEQ01000002.1"/>
</dbReference>
<evidence type="ECO:0000256" key="6">
    <source>
        <dbReference type="SAM" id="Phobius"/>
    </source>
</evidence>
<proteinExistence type="predicted"/>
<accession>A0A2A8D1A5</accession>
<keyword evidence="5 6" id="KW-0472">Membrane</keyword>
<feature type="transmembrane region" description="Helical" evidence="6">
    <location>
        <begin position="491"/>
        <end position="512"/>
    </location>
</feature>
<evidence type="ECO:0000259" key="8">
    <source>
        <dbReference type="Pfam" id="PF03553"/>
    </source>
</evidence>
<evidence type="ECO:0000256" key="5">
    <source>
        <dbReference type="ARBA" id="ARBA00023136"/>
    </source>
</evidence>
<evidence type="ECO:0000313" key="9">
    <source>
        <dbReference type="EMBL" id="PEN14428.1"/>
    </source>
</evidence>
<keyword evidence="7" id="KW-0732">Signal</keyword>
<feature type="signal peptide" evidence="7">
    <location>
        <begin position="1"/>
        <end position="25"/>
    </location>
</feature>
<evidence type="ECO:0000256" key="4">
    <source>
        <dbReference type="ARBA" id="ARBA00022989"/>
    </source>
</evidence>
<organism evidence="9 10">
    <name type="scientific">Longibacter salinarum</name>
    <dbReference type="NCBI Taxonomy" id="1850348"/>
    <lineage>
        <taxon>Bacteria</taxon>
        <taxon>Pseudomonadati</taxon>
        <taxon>Rhodothermota</taxon>
        <taxon>Rhodothermia</taxon>
        <taxon>Rhodothermales</taxon>
        <taxon>Salisaetaceae</taxon>
        <taxon>Longibacter</taxon>
    </lineage>
</organism>
<evidence type="ECO:0000256" key="7">
    <source>
        <dbReference type="SAM" id="SignalP"/>
    </source>
</evidence>
<feature type="transmembrane region" description="Helical" evidence="6">
    <location>
        <begin position="420"/>
        <end position="438"/>
    </location>
</feature>
<dbReference type="GO" id="GO:0005886">
    <property type="term" value="C:plasma membrane"/>
    <property type="evidence" value="ECO:0007669"/>
    <property type="project" value="UniProtKB-SubCell"/>
</dbReference>
<evidence type="ECO:0000256" key="3">
    <source>
        <dbReference type="ARBA" id="ARBA00022692"/>
    </source>
</evidence>
<feature type="transmembrane region" description="Helical" evidence="6">
    <location>
        <begin position="178"/>
        <end position="195"/>
    </location>
</feature>
<evidence type="ECO:0000313" key="10">
    <source>
        <dbReference type="Proteomes" id="UP000220102"/>
    </source>
</evidence>
<reference evidence="9 10" key="1">
    <citation type="submission" date="2017-10" db="EMBL/GenBank/DDBJ databases">
        <title>Draft genome of Longibacter Salinarum.</title>
        <authorList>
            <person name="Goh K.M."/>
            <person name="Shamsir M.S."/>
            <person name="Lim S.W."/>
        </authorList>
    </citation>
    <scope>NUCLEOTIDE SEQUENCE [LARGE SCALE GENOMIC DNA]</scope>
    <source>
        <strain evidence="9 10">KCTC 52045</strain>
    </source>
</reference>
<feature type="transmembrane region" description="Helical" evidence="6">
    <location>
        <begin position="519"/>
        <end position="537"/>
    </location>
</feature>
<keyword evidence="10" id="KW-1185">Reference proteome</keyword>
<dbReference type="OrthoDB" id="9762978at2"/>
<dbReference type="Pfam" id="PF03553">
    <property type="entry name" value="Na_H_antiporter"/>
    <property type="match status" value="1"/>
</dbReference>
<evidence type="ECO:0000256" key="1">
    <source>
        <dbReference type="ARBA" id="ARBA00004651"/>
    </source>
</evidence>
<keyword evidence="4 6" id="KW-1133">Transmembrane helix</keyword>
<feature type="chain" id="PRO_5013128974" evidence="7">
    <location>
        <begin position="26"/>
        <end position="652"/>
    </location>
</feature>